<dbReference type="Proteomes" id="UP000298264">
    <property type="component" value="Unassembled WGS sequence"/>
</dbReference>
<keyword evidence="1" id="KW-0732">Signal</keyword>
<keyword evidence="3" id="KW-1185">Reference proteome</keyword>
<evidence type="ECO:0000313" key="3">
    <source>
        <dbReference type="Proteomes" id="UP000298264"/>
    </source>
</evidence>
<organism evidence="2 3">
    <name type="scientific">Leptospira ilyithenensis</name>
    <dbReference type="NCBI Taxonomy" id="2484901"/>
    <lineage>
        <taxon>Bacteria</taxon>
        <taxon>Pseudomonadati</taxon>
        <taxon>Spirochaetota</taxon>
        <taxon>Spirochaetia</taxon>
        <taxon>Leptospirales</taxon>
        <taxon>Leptospiraceae</taxon>
        <taxon>Leptospira</taxon>
    </lineage>
</organism>
<reference evidence="2" key="1">
    <citation type="journal article" date="2019" name="PLoS Negl. Trop. Dis.">
        <title>Revisiting the worldwide diversity of Leptospira species in the environment.</title>
        <authorList>
            <person name="Vincent A.T."/>
            <person name="Schiettekatte O."/>
            <person name="Bourhy P."/>
            <person name="Veyrier F.J."/>
            <person name="Picardeau M."/>
        </authorList>
    </citation>
    <scope>NUCLEOTIDE SEQUENCE [LARGE SCALE GENOMIC DNA]</scope>
    <source>
        <strain evidence="2">201400974</strain>
    </source>
</reference>
<evidence type="ECO:0000256" key="1">
    <source>
        <dbReference type="SAM" id="SignalP"/>
    </source>
</evidence>
<evidence type="ECO:0000313" key="2">
    <source>
        <dbReference type="EMBL" id="TGN10100.1"/>
    </source>
</evidence>
<dbReference type="AlphaFoldDB" id="A0A4R9LQI2"/>
<dbReference type="RefSeq" id="WP_135764479.1">
    <property type="nucleotide sequence ID" value="NZ_RQHV01000049.1"/>
</dbReference>
<feature type="chain" id="PRO_5020186331" description="SGNH/GDSL hydrolase family protein" evidence="1">
    <location>
        <begin position="22"/>
        <end position="421"/>
    </location>
</feature>
<dbReference type="Gene3D" id="3.40.50.1110">
    <property type="entry name" value="SGNH hydrolase"/>
    <property type="match status" value="1"/>
</dbReference>
<name>A0A4R9LQI2_9LEPT</name>
<sequence length="421" mass="46557">MKKSIILGLFLALISSMPVWSQTQAQMFQKVGVVGDSLSHGFFGVTVEKKTQDWAYPVLVSKQAGASVSYNELAGPYVNLEDVLKWDCGVFCIASSIIGGNGKTVSLPTHAGITGAEYTTLLKTSGKCEDITATKQEKEWYWQTWYWYTYRWVTVADCQDPDKFHQYGLRDAGTQTQIMEKVKPTFLFGTAAANHVLCTALHTSTDCLDEARYKRDIRAFFAKMSAMGSLKGGVLFTIPNVTAIAFLEKYTDPQGRANYSGLKAFFRGSVSDPNQVLDATEVAKISTFLTMLNNEIKAQGATMRFAVADLKVIFDDMKENGRPLASSSGWSPGNARAAWPLPNQPGVFGLDGVHPNMFGHSVFANELIKAINSRYGFAIPQVSEYTAWYYDSLNRNPVDLKKFLTENIFGQAISWVVSIFA</sequence>
<feature type="signal peptide" evidence="1">
    <location>
        <begin position="1"/>
        <end position="21"/>
    </location>
</feature>
<gene>
    <name evidence="2" type="ORF">EHS11_11105</name>
</gene>
<comment type="caution">
    <text evidence="2">The sequence shown here is derived from an EMBL/GenBank/DDBJ whole genome shotgun (WGS) entry which is preliminary data.</text>
</comment>
<dbReference type="SUPFAM" id="SSF52266">
    <property type="entry name" value="SGNH hydrolase"/>
    <property type="match status" value="1"/>
</dbReference>
<accession>A0A4R9LQI2</accession>
<dbReference type="GO" id="GO:0016788">
    <property type="term" value="F:hydrolase activity, acting on ester bonds"/>
    <property type="evidence" value="ECO:0007669"/>
    <property type="project" value="UniProtKB-ARBA"/>
</dbReference>
<evidence type="ECO:0008006" key="4">
    <source>
        <dbReference type="Google" id="ProtNLM"/>
    </source>
</evidence>
<dbReference type="InterPro" id="IPR036514">
    <property type="entry name" value="SGNH_hydro_sf"/>
</dbReference>
<dbReference type="OrthoDB" id="341859at2"/>
<protein>
    <recommendedName>
        <fullName evidence="4">SGNH/GDSL hydrolase family protein</fullName>
    </recommendedName>
</protein>
<proteinExistence type="predicted"/>
<dbReference type="EMBL" id="RQHV01000049">
    <property type="protein sequence ID" value="TGN10100.1"/>
    <property type="molecule type" value="Genomic_DNA"/>
</dbReference>